<dbReference type="Pfam" id="PF00097">
    <property type="entry name" value="zf-C3HC4"/>
    <property type="match status" value="1"/>
</dbReference>
<feature type="chain" id="PRO_5046738056" description="RING finger protein 207" evidence="8">
    <location>
        <begin position="19"/>
        <end position="1210"/>
    </location>
</feature>
<keyword evidence="12" id="KW-1185">Reference proteome</keyword>
<keyword evidence="8" id="KW-0732">Signal</keyword>
<evidence type="ECO:0000256" key="8">
    <source>
        <dbReference type="SAM" id="SignalP"/>
    </source>
</evidence>
<feature type="region of interest" description="Disordered" evidence="7">
    <location>
        <begin position="1044"/>
        <end position="1210"/>
    </location>
</feature>
<dbReference type="CDD" id="cd19814">
    <property type="entry name" value="Bbox1_RNF207-like"/>
    <property type="match status" value="1"/>
</dbReference>
<feature type="compositionally biased region" description="Basic and acidic residues" evidence="7">
    <location>
        <begin position="764"/>
        <end position="777"/>
    </location>
</feature>
<dbReference type="EMBL" id="JAWJWF010000045">
    <property type="protein sequence ID" value="KAK6627106.1"/>
    <property type="molecule type" value="Genomic_DNA"/>
</dbReference>
<feature type="domain" description="B box-type" evidence="10">
    <location>
        <begin position="199"/>
        <end position="247"/>
    </location>
</feature>
<feature type="region of interest" description="Disordered" evidence="7">
    <location>
        <begin position="764"/>
        <end position="871"/>
    </location>
</feature>
<dbReference type="Proteomes" id="UP001359485">
    <property type="component" value="Unassembled WGS sequence"/>
</dbReference>
<dbReference type="PANTHER" id="PTHR22635">
    <property type="entry name" value="RING FINGER PROTEIN 207"/>
    <property type="match status" value="1"/>
</dbReference>
<dbReference type="PROSITE" id="PS50089">
    <property type="entry name" value="ZF_RING_2"/>
    <property type="match status" value="1"/>
</dbReference>
<reference evidence="11 12" key="1">
    <citation type="submission" date="2023-09" db="EMBL/GenBank/DDBJ databases">
        <title>Genomes of two closely related lineages of the louse Polyplax serrata with different host specificities.</title>
        <authorList>
            <person name="Martinu J."/>
            <person name="Tarabai H."/>
            <person name="Stefka J."/>
            <person name="Hypsa V."/>
        </authorList>
    </citation>
    <scope>NUCLEOTIDE SEQUENCE [LARGE SCALE GENOMIC DNA]</scope>
    <source>
        <strain evidence="11">98ZLc_SE</strain>
    </source>
</reference>
<evidence type="ECO:0000259" key="9">
    <source>
        <dbReference type="PROSITE" id="PS50089"/>
    </source>
</evidence>
<dbReference type="PROSITE" id="PS00518">
    <property type="entry name" value="ZF_RING_1"/>
    <property type="match status" value="1"/>
</dbReference>
<dbReference type="SMART" id="SM00184">
    <property type="entry name" value="RING"/>
    <property type="match status" value="1"/>
</dbReference>
<feature type="signal peptide" evidence="8">
    <location>
        <begin position="1"/>
        <end position="18"/>
    </location>
</feature>
<feature type="compositionally biased region" description="Basic and acidic residues" evidence="7">
    <location>
        <begin position="1139"/>
        <end position="1172"/>
    </location>
</feature>
<dbReference type="InterPro" id="IPR039320">
    <property type="entry name" value="RNF207"/>
</dbReference>
<feature type="domain" description="RING-type" evidence="9">
    <location>
        <begin position="133"/>
        <end position="171"/>
    </location>
</feature>
<gene>
    <name evidence="11" type="ORF">RUM44_009583</name>
</gene>
<evidence type="ECO:0000259" key="10">
    <source>
        <dbReference type="PROSITE" id="PS50119"/>
    </source>
</evidence>
<dbReference type="InterPro" id="IPR018957">
    <property type="entry name" value="Znf_C3HC4_RING-type"/>
</dbReference>
<feature type="compositionally biased region" description="Polar residues" evidence="7">
    <location>
        <begin position="1051"/>
        <end position="1060"/>
    </location>
</feature>
<proteinExistence type="predicted"/>
<feature type="compositionally biased region" description="Basic and acidic residues" evidence="7">
    <location>
        <begin position="784"/>
        <end position="798"/>
    </location>
</feature>
<accession>A0ABR1AT32</accession>
<evidence type="ECO:0000256" key="6">
    <source>
        <dbReference type="SAM" id="Coils"/>
    </source>
</evidence>
<feature type="compositionally biased region" description="Basic and acidic residues" evidence="7">
    <location>
        <begin position="843"/>
        <end position="857"/>
    </location>
</feature>
<dbReference type="CDD" id="cd16558">
    <property type="entry name" value="RING-HC_RNF207"/>
    <property type="match status" value="1"/>
</dbReference>
<feature type="compositionally biased region" description="Gly residues" evidence="7">
    <location>
        <begin position="113"/>
        <end position="123"/>
    </location>
</feature>
<dbReference type="PANTHER" id="PTHR22635:SF0">
    <property type="entry name" value="RING FINGER PROTEIN 207"/>
    <property type="match status" value="1"/>
</dbReference>
<dbReference type="InterPro" id="IPR001841">
    <property type="entry name" value="Znf_RING"/>
</dbReference>
<feature type="compositionally biased region" description="Basic and acidic residues" evidence="7">
    <location>
        <begin position="815"/>
        <end position="825"/>
    </location>
</feature>
<feature type="compositionally biased region" description="Basic and acidic residues" evidence="7">
    <location>
        <begin position="1070"/>
        <end position="1079"/>
    </location>
</feature>
<name>A0ABR1AT32_POLSC</name>
<keyword evidence="2" id="KW-0479">Metal-binding</keyword>
<dbReference type="InterPro" id="IPR017907">
    <property type="entry name" value="Znf_RING_CS"/>
</dbReference>
<dbReference type="PROSITE" id="PS50119">
    <property type="entry name" value="ZF_BBOX"/>
    <property type="match status" value="1"/>
</dbReference>
<evidence type="ECO:0000256" key="7">
    <source>
        <dbReference type="SAM" id="MobiDB-lite"/>
    </source>
</evidence>
<feature type="compositionally biased region" description="Low complexity" evidence="7">
    <location>
        <begin position="952"/>
        <end position="961"/>
    </location>
</feature>
<dbReference type="Gene3D" id="3.30.40.10">
    <property type="entry name" value="Zinc/RING finger domain, C3HC4 (zinc finger)"/>
    <property type="match status" value="1"/>
</dbReference>
<dbReference type="InterPro" id="IPR000315">
    <property type="entry name" value="Znf_B-box"/>
</dbReference>
<protein>
    <recommendedName>
        <fullName evidence="1">RING finger protein 207</fullName>
    </recommendedName>
</protein>
<feature type="compositionally biased region" description="Basic and acidic residues" evidence="7">
    <location>
        <begin position="962"/>
        <end position="1020"/>
    </location>
</feature>
<feature type="compositionally biased region" description="Polar residues" evidence="7">
    <location>
        <begin position="692"/>
        <end position="705"/>
    </location>
</feature>
<evidence type="ECO:0000256" key="2">
    <source>
        <dbReference type="ARBA" id="ARBA00022723"/>
    </source>
</evidence>
<evidence type="ECO:0000256" key="3">
    <source>
        <dbReference type="ARBA" id="ARBA00022771"/>
    </source>
</evidence>
<dbReference type="SUPFAM" id="SSF57850">
    <property type="entry name" value="RING/U-box"/>
    <property type="match status" value="1"/>
</dbReference>
<evidence type="ECO:0000256" key="5">
    <source>
        <dbReference type="PROSITE-ProRule" id="PRU00024"/>
    </source>
</evidence>
<evidence type="ECO:0000313" key="12">
    <source>
        <dbReference type="Proteomes" id="UP001359485"/>
    </source>
</evidence>
<dbReference type="InterPro" id="IPR013083">
    <property type="entry name" value="Znf_RING/FYVE/PHD"/>
</dbReference>
<feature type="coiled-coil region" evidence="6">
    <location>
        <begin position="525"/>
        <end position="588"/>
    </location>
</feature>
<comment type="caution">
    <text evidence="11">The sequence shown here is derived from an EMBL/GenBank/DDBJ whole genome shotgun (WGS) entry which is preliminary data.</text>
</comment>
<keyword evidence="6" id="KW-0175">Coiled coil</keyword>
<dbReference type="Gene3D" id="3.30.160.60">
    <property type="entry name" value="Classic Zinc Finger"/>
    <property type="match status" value="1"/>
</dbReference>
<keyword evidence="4" id="KW-0862">Zinc</keyword>
<feature type="compositionally biased region" description="Low complexity" evidence="7">
    <location>
        <begin position="1116"/>
        <end position="1126"/>
    </location>
</feature>
<dbReference type="Gene3D" id="1.20.58.1540">
    <property type="entry name" value="Actin interacting protein 3, C-terminal domain"/>
    <property type="match status" value="1"/>
</dbReference>
<dbReference type="SMART" id="SM00336">
    <property type="entry name" value="BBOX"/>
    <property type="match status" value="1"/>
</dbReference>
<organism evidence="11 12">
    <name type="scientific">Polyplax serrata</name>
    <name type="common">Common mouse louse</name>
    <dbReference type="NCBI Taxonomy" id="468196"/>
    <lineage>
        <taxon>Eukaryota</taxon>
        <taxon>Metazoa</taxon>
        <taxon>Ecdysozoa</taxon>
        <taxon>Arthropoda</taxon>
        <taxon>Hexapoda</taxon>
        <taxon>Insecta</taxon>
        <taxon>Pterygota</taxon>
        <taxon>Neoptera</taxon>
        <taxon>Paraneoptera</taxon>
        <taxon>Psocodea</taxon>
        <taxon>Troctomorpha</taxon>
        <taxon>Phthiraptera</taxon>
        <taxon>Anoplura</taxon>
        <taxon>Polyplacidae</taxon>
        <taxon>Polyplax</taxon>
    </lineage>
</organism>
<evidence type="ECO:0000256" key="4">
    <source>
        <dbReference type="ARBA" id="ARBA00022833"/>
    </source>
</evidence>
<feature type="region of interest" description="Disordered" evidence="7">
    <location>
        <begin position="89"/>
        <end position="123"/>
    </location>
</feature>
<feature type="region of interest" description="Disordered" evidence="7">
    <location>
        <begin position="692"/>
        <end position="732"/>
    </location>
</feature>
<feature type="region of interest" description="Disordered" evidence="7">
    <location>
        <begin position="942"/>
        <end position="1024"/>
    </location>
</feature>
<keyword evidence="3 5" id="KW-0863">Zinc-finger</keyword>
<evidence type="ECO:0000313" key="11">
    <source>
        <dbReference type="EMBL" id="KAK6627106.1"/>
    </source>
</evidence>
<sequence length="1210" mass="137112">MVDFLSFLFFLFVDQKKSQQLPPERFVVAPDAEVLMKVARLLGTSSRDTRQVLCTTHCVNRLDDLKADDDNGFLTSRDTTPLLLTGAKAEEAEMPGPGAQLGPLYPPPDGMETDGGGLGGGGDPAQPRNPLTCYLCNEYYSDPCLLQCFHTFCMKCLRGREVDGRISCPLCGNLTSLKDNSVFPPADNLMKQLVELVNAENPPCANCDKRDKTSMFFCSTCGQSLCHQCRENTHRAKMFSSHDIMHMSKCVKDSQKKCPIHGEIFIMFNNVQKSMLCVTCFRDAPNETRMHCIDIDAAYTQTSKKLDRVVITLCEVQNSVREGLLMFKTHLEELRHNMDCEKHTINTFCQGMQDSIAKTHSNMLMEVQRQYETKERSFRGQLVNLGIILPVIQMHLVLCQSFTNIANKFQFLDLANPMIERLSAITQLSQPQRPIQSSHVKTNYRNELAQCLEPWIGKTAQAVIRVPPPQHEAAAVLDQLNALSHCTSTPSNVQPSKRQQNALRTKAMEGEGPFSNHCRSFDSQIKELSQQLSLVKEHLNDLHRDVSLLRRAQTPPLSSRYNRITADCSILEEQLERHQVELERMKNVFDTLWQEQLCRIHVEQDIFQSQTNEIVSLRAEVKHLATVAQQLEPYVKSLTNIHVSQTGLNKMQEQKIPSSQQMQEMGVHSQQLQNLLDHINALQLDNNKFLSQSITSPTRPKTINYQKDGRERTRPKTPSLSPSAAGGTILDSGRNVIYESQKGITEGGGDKRGVFSQLIDKVRTKDDRKKSLDDRDRIHHIRDKGKVTEIGGRGRSDDQQVTQKSSGGGGKGKIKKEGRYARDGKASSVYQSISGRVLGTKGDSSHIDTGDFKHESHLPPPPPPVRRVPQQDKGMDIREKLESHLKEKLQEMGSRGSLVHPGKRHISRIDKSRSLEAEIAEDYQRISEAMSCSTESIKTRVLVHRDPQMKQTGSSSTSPGGQDRRSRDRSVEKDRSKERRDKRDRSRDGRDKSWESRDSRDRSREERDKARSREGRERSRERRVRRDKFGRCYPASDTEDNIFYRNGVAGKQNSFDSLTLSPVSASSRKSSADLEDRKTLVLVIGNRKGSSKQRLAQKQRSWETFPPKKKNYDSEYYGGRSYRSSGHNGRAVSVQDGRYSLERKSKSKEKNRDPPEGVLRKADSFEGHEEAVRTLVAAVHQTRSHQMQQSKKMKSIGGHVQEEEEEEEEE</sequence>
<evidence type="ECO:0000256" key="1">
    <source>
        <dbReference type="ARBA" id="ARBA00021526"/>
    </source>
</evidence>